<evidence type="ECO:0000313" key="3">
    <source>
        <dbReference type="EMBL" id="TCP69011.1"/>
    </source>
</evidence>
<dbReference type="AlphaFoldDB" id="A0A4R2S9B7"/>
<evidence type="ECO:0000256" key="1">
    <source>
        <dbReference type="ARBA" id="ARBA00022801"/>
    </source>
</evidence>
<organism evidence="3 4">
    <name type="scientific">Heliophilum fasciatum</name>
    <dbReference type="NCBI Taxonomy" id="35700"/>
    <lineage>
        <taxon>Bacteria</taxon>
        <taxon>Bacillati</taxon>
        <taxon>Bacillota</taxon>
        <taxon>Clostridia</taxon>
        <taxon>Eubacteriales</taxon>
        <taxon>Heliobacteriaceae</taxon>
        <taxon>Heliophilum</taxon>
    </lineage>
</organism>
<dbReference type="RefSeq" id="WP_131917798.1">
    <property type="nucleotide sequence ID" value="NZ_JAOQNU010000001.1"/>
</dbReference>
<keyword evidence="1" id="KW-0378">Hydrolase</keyword>
<dbReference type="CDD" id="cd02696">
    <property type="entry name" value="MurNAc-LAA"/>
    <property type="match status" value="1"/>
</dbReference>
<feature type="domain" description="MurNAc-LAA" evidence="2">
    <location>
        <begin position="68"/>
        <end position="186"/>
    </location>
</feature>
<gene>
    <name evidence="3" type="ORF">EDD73_101179</name>
</gene>
<reference evidence="3 4" key="1">
    <citation type="submission" date="2019-03" db="EMBL/GenBank/DDBJ databases">
        <title>Genomic Encyclopedia of Type Strains, Phase IV (KMG-IV): sequencing the most valuable type-strain genomes for metagenomic binning, comparative biology and taxonomic classification.</title>
        <authorList>
            <person name="Goeker M."/>
        </authorList>
    </citation>
    <scope>NUCLEOTIDE SEQUENCE [LARGE SCALE GENOMIC DNA]</scope>
    <source>
        <strain evidence="3 4">DSM 11170</strain>
    </source>
</reference>
<name>A0A4R2S9B7_9FIRM</name>
<dbReference type="Gene3D" id="3.40.630.40">
    <property type="entry name" value="Zn-dependent exopeptidases"/>
    <property type="match status" value="1"/>
</dbReference>
<protein>
    <submittedName>
        <fullName evidence="3">N-acetylmuramoyl-L-alanine amidase</fullName>
    </submittedName>
</protein>
<accession>A0A4R2S9B7</accession>
<dbReference type="OrthoDB" id="9772024at2"/>
<dbReference type="InterPro" id="IPR050695">
    <property type="entry name" value="N-acetylmuramoyl_amidase_3"/>
</dbReference>
<dbReference type="GO" id="GO:0030288">
    <property type="term" value="C:outer membrane-bounded periplasmic space"/>
    <property type="evidence" value="ECO:0007669"/>
    <property type="project" value="TreeGrafter"/>
</dbReference>
<dbReference type="PANTHER" id="PTHR30404:SF0">
    <property type="entry name" value="N-ACETYLMURAMOYL-L-ALANINE AMIDASE AMIC"/>
    <property type="match status" value="1"/>
</dbReference>
<dbReference type="EMBL" id="SLXT01000001">
    <property type="protein sequence ID" value="TCP69011.1"/>
    <property type="molecule type" value="Genomic_DNA"/>
</dbReference>
<comment type="caution">
    <text evidence="3">The sequence shown here is derived from an EMBL/GenBank/DDBJ whole genome shotgun (WGS) entry which is preliminary data.</text>
</comment>
<dbReference type="SUPFAM" id="SSF53187">
    <property type="entry name" value="Zn-dependent exopeptidases"/>
    <property type="match status" value="1"/>
</dbReference>
<dbReference type="GO" id="GO:0008745">
    <property type="term" value="F:N-acetylmuramoyl-L-alanine amidase activity"/>
    <property type="evidence" value="ECO:0007669"/>
    <property type="project" value="InterPro"/>
</dbReference>
<sequence length="248" mass="26693">MKICLDPGHGGRDPGAIGPAGTKEAVINLAIAQKTARILRSAGIDTVLSRESDVEFGPNEMTDLRKRVETINATGADYVISIHADASTSPSANGCSFYTLPGQGLGDILATGIHDRVKESFPSLAIRTDYSDGDPDKEANYYVLRWTTASALLIECAFISNPQEEAMLNTTAFQENMALAIAKGIGDTIGKPVSPGSNQDAWAKEKQAIIEWGLLHGLINPKSDGDYEHAIVSLTILYRYHTKFKAVK</sequence>
<dbReference type="PANTHER" id="PTHR30404">
    <property type="entry name" value="N-ACETYLMURAMOYL-L-ALANINE AMIDASE"/>
    <property type="match status" value="1"/>
</dbReference>
<evidence type="ECO:0000313" key="4">
    <source>
        <dbReference type="Proteomes" id="UP000294813"/>
    </source>
</evidence>
<evidence type="ECO:0000259" key="2">
    <source>
        <dbReference type="SMART" id="SM00646"/>
    </source>
</evidence>
<dbReference type="GO" id="GO:0009253">
    <property type="term" value="P:peptidoglycan catabolic process"/>
    <property type="evidence" value="ECO:0007669"/>
    <property type="project" value="InterPro"/>
</dbReference>
<dbReference type="Pfam" id="PF01520">
    <property type="entry name" value="Amidase_3"/>
    <property type="match status" value="1"/>
</dbReference>
<dbReference type="SMART" id="SM00646">
    <property type="entry name" value="Ami_3"/>
    <property type="match status" value="1"/>
</dbReference>
<dbReference type="InterPro" id="IPR002508">
    <property type="entry name" value="MurNAc-LAA_cat"/>
</dbReference>
<dbReference type="Proteomes" id="UP000294813">
    <property type="component" value="Unassembled WGS sequence"/>
</dbReference>
<proteinExistence type="predicted"/>
<keyword evidence="4" id="KW-1185">Reference proteome</keyword>